<organism evidence="2 3">
    <name type="scientific">Vitrella brassicaformis (strain CCMP3155)</name>
    <dbReference type="NCBI Taxonomy" id="1169540"/>
    <lineage>
        <taxon>Eukaryota</taxon>
        <taxon>Sar</taxon>
        <taxon>Alveolata</taxon>
        <taxon>Colpodellida</taxon>
        <taxon>Vitrellaceae</taxon>
        <taxon>Vitrella</taxon>
    </lineage>
</organism>
<gene>
    <name evidence="2" type="ORF">Vbra_5540</name>
</gene>
<accession>A0A0G4F1E8</accession>
<dbReference type="InParanoid" id="A0A0G4F1E8"/>
<reference evidence="2 3" key="1">
    <citation type="submission" date="2014-11" db="EMBL/GenBank/DDBJ databases">
        <authorList>
            <person name="Zhu J."/>
            <person name="Qi W."/>
            <person name="Song R."/>
        </authorList>
    </citation>
    <scope>NUCLEOTIDE SEQUENCE [LARGE SCALE GENOMIC DNA]</scope>
</reference>
<name>A0A0G4F1E8_VITBC</name>
<evidence type="ECO:0000313" key="3">
    <source>
        <dbReference type="Proteomes" id="UP000041254"/>
    </source>
</evidence>
<keyword evidence="3" id="KW-1185">Reference proteome</keyword>
<sequence length="556" mass="61788">MLSAGRLQHQQGRPAETPHRQLADSPSVDDAAPHPYMTRRRSEFLSVARRNDKKRERIVLLPFRLAAPEADKCIARDNWPQEDVHRLLILRERLRKVVPADEELIAQSRWMSIHKLLDAPDTIGTTRISSGTMRILEIRVEEPVHDRRGGQRAVAGAAAADGAASPPTGLVRALLLGSETKFREYVADMTAEIVRIEGCRCDSNGTLSPILEDPAMATRPMLLLLLLLKRSCRLQPSAAFQKADKKEKRRGSLDLPPLLCVCVVSEAQPPMSSSRKREDHAPYVQQRDAAMGSIIMWMEAKSRKDLTTSTEQSGANNEWLHLDTMNGVMKICRRDGCSRIDVCVGGACQLNEPQLPSAAFLELLCRATLGAPLRADDLSCLSPKRKKTKTEDTHDQFLLSRAAADKVDRLYGRSAAEARLTRLVRALLLGSESRFREYVADMVAELIRIEGCRSDGIGEPTHERSAGDIPWLAQVMELLRSYGVGIKSLRLLPKHSGFVSGYLQLKPTRLVRALLLGSESRFREYVADMVTELIRIEGCRSTLPPAITPAAVPSRP</sequence>
<evidence type="ECO:0000256" key="1">
    <source>
        <dbReference type="SAM" id="MobiDB-lite"/>
    </source>
</evidence>
<protein>
    <submittedName>
        <fullName evidence="2">Uncharacterized protein</fullName>
    </submittedName>
</protein>
<dbReference type="Proteomes" id="UP000041254">
    <property type="component" value="Unassembled WGS sequence"/>
</dbReference>
<proteinExistence type="predicted"/>
<dbReference type="VEuPathDB" id="CryptoDB:Vbra_5540"/>
<dbReference type="AlphaFoldDB" id="A0A0G4F1E8"/>
<dbReference type="EMBL" id="CDMY01000363">
    <property type="protein sequence ID" value="CEM05722.1"/>
    <property type="molecule type" value="Genomic_DNA"/>
</dbReference>
<evidence type="ECO:0000313" key="2">
    <source>
        <dbReference type="EMBL" id="CEM05722.1"/>
    </source>
</evidence>
<feature type="region of interest" description="Disordered" evidence="1">
    <location>
        <begin position="1"/>
        <end position="36"/>
    </location>
</feature>